<dbReference type="Gene3D" id="1.20.5.170">
    <property type="match status" value="1"/>
</dbReference>
<comment type="caution">
    <text evidence="3">The sequence shown here is derived from an EMBL/GenBank/DDBJ whole genome shotgun (WGS) entry which is preliminary data.</text>
</comment>
<dbReference type="InterPro" id="IPR004827">
    <property type="entry name" value="bZIP"/>
</dbReference>
<accession>A0A445APH1</accession>
<name>A0A445APH1_ARAHY</name>
<dbReference type="Pfam" id="PF00170">
    <property type="entry name" value="bZIP_1"/>
    <property type="match status" value="1"/>
</dbReference>
<keyword evidence="1" id="KW-0175">Coiled coil</keyword>
<sequence>MEARFPKVGCGIEFMALLWFCLTPPLGLTVNSVATVRCLRRCGRSHLLVSIPPQGLGSLDSAVACVCEELRKERKREANRKCAQRKRKREQEAFQELEGSVAKLRTEVQLLHEELTRLHKENKELDQENNSIQEEIFKMHGMKLSAKFVISSAVDEV</sequence>
<dbReference type="InterPro" id="IPR046347">
    <property type="entry name" value="bZIP_sf"/>
</dbReference>
<dbReference type="GO" id="GO:0003700">
    <property type="term" value="F:DNA-binding transcription factor activity"/>
    <property type="evidence" value="ECO:0007669"/>
    <property type="project" value="InterPro"/>
</dbReference>
<dbReference type="EMBL" id="SDMP01000011">
    <property type="protein sequence ID" value="RYR28337.1"/>
    <property type="molecule type" value="Genomic_DNA"/>
</dbReference>
<evidence type="ECO:0000259" key="2">
    <source>
        <dbReference type="PROSITE" id="PS50217"/>
    </source>
</evidence>
<evidence type="ECO:0000313" key="3">
    <source>
        <dbReference type="EMBL" id="RYR28337.1"/>
    </source>
</evidence>
<evidence type="ECO:0000256" key="1">
    <source>
        <dbReference type="SAM" id="Coils"/>
    </source>
</evidence>
<evidence type="ECO:0000313" key="4">
    <source>
        <dbReference type="Proteomes" id="UP000289738"/>
    </source>
</evidence>
<dbReference type="PROSITE" id="PS50217">
    <property type="entry name" value="BZIP"/>
    <property type="match status" value="1"/>
</dbReference>
<dbReference type="Proteomes" id="UP000289738">
    <property type="component" value="Chromosome B01"/>
</dbReference>
<dbReference type="SMART" id="SM00338">
    <property type="entry name" value="BRLZ"/>
    <property type="match status" value="1"/>
</dbReference>
<keyword evidence="4" id="KW-1185">Reference proteome</keyword>
<proteinExistence type="predicted"/>
<feature type="domain" description="BZIP" evidence="2">
    <location>
        <begin position="69"/>
        <end position="132"/>
    </location>
</feature>
<feature type="coiled-coil region" evidence="1">
    <location>
        <begin position="80"/>
        <end position="135"/>
    </location>
</feature>
<reference evidence="3 4" key="1">
    <citation type="submission" date="2019-01" db="EMBL/GenBank/DDBJ databases">
        <title>Sequencing of cultivated peanut Arachis hypogaea provides insights into genome evolution and oil improvement.</title>
        <authorList>
            <person name="Chen X."/>
        </authorList>
    </citation>
    <scope>NUCLEOTIDE SEQUENCE [LARGE SCALE GENOMIC DNA]</scope>
    <source>
        <strain evidence="4">cv. Fuhuasheng</strain>
        <tissue evidence="3">Leaves</tissue>
    </source>
</reference>
<protein>
    <recommendedName>
        <fullName evidence="2">BZIP domain-containing protein</fullName>
    </recommendedName>
</protein>
<gene>
    <name evidence="3" type="ORF">Ahy_B01g052455</name>
</gene>
<dbReference type="AlphaFoldDB" id="A0A445APH1"/>
<dbReference type="SUPFAM" id="SSF57959">
    <property type="entry name" value="Leucine zipper domain"/>
    <property type="match status" value="1"/>
</dbReference>
<organism evidence="3 4">
    <name type="scientific">Arachis hypogaea</name>
    <name type="common">Peanut</name>
    <dbReference type="NCBI Taxonomy" id="3818"/>
    <lineage>
        <taxon>Eukaryota</taxon>
        <taxon>Viridiplantae</taxon>
        <taxon>Streptophyta</taxon>
        <taxon>Embryophyta</taxon>
        <taxon>Tracheophyta</taxon>
        <taxon>Spermatophyta</taxon>
        <taxon>Magnoliopsida</taxon>
        <taxon>eudicotyledons</taxon>
        <taxon>Gunneridae</taxon>
        <taxon>Pentapetalae</taxon>
        <taxon>rosids</taxon>
        <taxon>fabids</taxon>
        <taxon>Fabales</taxon>
        <taxon>Fabaceae</taxon>
        <taxon>Papilionoideae</taxon>
        <taxon>50 kb inversion clade</taxon>
        <taxon>dalbergioids sensu lato</taxon>
        <taxon>Dalbergieae</taxon>
        <taxon>Pterocarpus clade</taxon>
        <taxon>Arachis</taxon>
    </lineage>
</organism>